<evidence type="ECO:0000313" key="2">
    <source>
        <dbReference type="Proteomes" id="UP000325438"/>
    </source>
</evidence>
<protein>
    <submittedName>
        <fullName evidence="1">Uncharacterized protein</fullName>
    </submittedName>
</protein>
<comment type="caution">
    <text evidence="1">The sequence shown here is derived from an EMBL/GenBank/DDBJ whole genome shotgun (WGS) entry which is preliminary data.</text>
</comment>
<reference evidence="1 2" key="1">
    <citation type="submission" date="2019-09" db="EMBL/GenBank/DDBJ databases">
        <title>The draft genomes of Allium pathogen Pseudomonas sp.</title>
        <authorList>
            <person name="Fujikawa T."/>
            <person name="Sawada H."/>
        </authorList>
    </citation>
    <scope>NUCLEOTIDE SEQUENCE [LARGE SCALE GENOMIC DNA]</scope>
    <source>
        <strain evidence="1 2">MAFF 730085</strain>
    </source>
</reference>
<proteinExistence type="predicted"/>
<sequence length="200" mass="22489">MPAQKPIIMFDAPEAASLKTITGWVSADGRFFGTDENLARYCGATHRRCDVDPDHPIYEVNSSCDECCHARRQAKFAKMPVKEWAGEPLVIFDGDQYFFDEDSLRDYLIDSDVELADLQLCICEPNYPSQIDPTDHFCDDLPEDGEIRDDQLLAAFELLNEMIRQSEPLSWSEGEYVAQLPQSLIDEIAAARAAACEASQ</sequence>
<dbReference type="Proteomes" id="UP000325438">
    <property type="component" value="Unassembled WGS sequence"/>
</dbReference>
<evidence type="ECO:0000313" key="1">
    <source>
        <dbReference type="EMBL" id="MPQ83771.1"/>
    </source>
</evidence>
<name>A0A5N7JR15_9PSED</name>
<organism evidence="1 2">
    <name type="scientific">Pseudomonas kitaguniensis</name>
    <dbReference type="NCBI Taxonomy" id="2607908"/>
    <lineage>
        <taxon>Bacteria</taxon>
        <taxon>Pseudomonadati</taxon>
        <taxon>Pseudomonadota</taxon>
        <taxon>Gammaproteobacteria</taxon>
        <taxon>Pseudomonadales</taxon>
        <taxon>Pseudomonadaceae</taxon>
        <taxon>Pseudomonas</taxon>
    </lineage>
</organism>
<gene>
    <name evidence="1" type="ORF">F0170_07120</name>
</gene>
<accession>A0A5N7JR15</accession>
<dbReference type="RefSeq" id="WP_152748971.1">
    <property type="nucleotide sequence ID" value="NZ_VUBA01000042.1"/>
</dbReference>
<dbReference type="EMBL" id="VUBA01000042">
    <property type="protein sequence ID" value="MPQ83771.1"/>
    <property type="molecule type" value="Genomic_DNA"/>
</dbReference>
<dbReference type="AlphaFoldDB" id="A0A5N7JR15"/>